<reference evidence="1 2" key="1">
    <citation type="submission" date="2016-11" db="EMBL/GenBank/DDBJ databases">
        <title>Paenibacillus species isolates.</title>
        <authorList>
            <person name="Beno S.M."/>
        </authorList>
    </citation>
    <scope>NUCLEOTIDE SEQUENCE [LARGE SCALE GENOMIC DNA]</scope>
    <source>
        <strain evidence="1 2">FSL R5-0378</strain>
    </source>
</reference>
<evidence type="ECO:0000313" key="1">
    <source>
        <dbReference type="EMBL" id="OMF50374.1"/>
    </source>
</evidence>
<accession>A0A1R1EEW6</accession>
<dbReference type="Proteomes" id="UP000187172">
    <property type="component" value="Unassembled WGS sequence"/>
</dbReference>
<proteinExistence type="predicted"/>
<keyword evidence="2" id="KW-1185">Reference proteome</keyword>
<comment type="caution">
    <text evidence="1">The sequence shown here is derived from an EMBL/GenBank/DDBJ whole genome shotgun (WGS) entry which is preliminary data.</text>
</comment>
<sequence length="154" mass="16909">MNQDIKVSQWTAILIEQAKRAGLSAAAIAEAVHQKDAEPFIQAGLEGERYANLFGYSEEHGEPLAQAATEGYRMTFNTRNGLKNWLVQRFGLDEEKDFEVGEGVIHGLRLTLEQLAALQKALAVNWVIAGSRDLPDGMVELDLSIRALQSASQA</sequence>
<gene>
    <name evidence="1" type="ORF">BK138_27595</name>
</gene>
<dbReference type="RefSeq" id="WP_076174241.1">
    <property type="nucleotide sequence ID" value="NZ_MRTP01000011.1"/>
</dbReference>
<dbReference type="EMBL" id="MRTP01000011">
    <property type="protein sequence ID" value="OMF50374.1"/>
    <property type="molecule type" value="Genomic_DNA"/>
</dbReference>
<name>A0A1R1EEW6_9BACL</name>
<protein>
    <submittedName>
        <fullName evidence="1">Uncharacterized protein</fullName>
    </submittedName>
</protein>
<evidence type="ECO:0000313" key="2">
    <source>
        <dbReference type="Proteomes" id="UP000187172"/>
    </source>
</evidence>
<organism evidence="1 2">
    <name type="scientific">Paenibacillus rhizosphaerae</name>
    <dbReference type="NCBI Taxonomy" id="297318"/>
    <lineage>
        <taxon>Bacteria</taxon>
        <taxon>Bacillati</taxon>
        <taxon>Bacillota</taxon>
        <taxon>Bacilli</taxon>
        <taxon>Bacillales</taxon>
        <taxon>Paenibacillaceae</taxon>
        <taxon>Paenibacillus</taxon>
    </lineage>
</organism>
<dbReference type="STRING" id="297318.BK138_27595"/>
<dbReference type="AlphaFoldDB" id="A0A1R1EEW6"/>